<evidence type="ECO:0000256" key="10">
    <source>
        <dbReference type="ARBA" id="ARBA00034923"/>
    </source>
</evidence>
<dbReference type="Proteomes" id="UP000029922">
    <property type="component" value="Unassembled WGS sequence"/>
</dbReference>
<keyword evidence="7" id="KW-0413">Isomerase</keyword>
<dbReference type="Gene3D" id="1.10.486.10">
    <property type="entry name" value="PCRA, domain 4"/>
    <property type="match status" value="1"/>
</dbReference>
<dbReference type="GO" id="GO:0043138">
    <property type="term" value="F:3'-5' DNA helicase activity"/>
    <property type="evidence" value="ECO:0007669"/>
    <property type="project" value="UniProtKB-EC"/>
</dbReference>
<keyword evidence="2 12" id="KW-0547">Nucleotide-binding</keyword>
<dbReference type="CDD" id="cd17932">
    <property type="entry name" value="DEXQc_UvrD"/>
    <property type="match status" value="1"/>
</dbReference>
<feature type="domain" description="UvrD-like helicase ATP-binding" evidence="13">
    <location>
        <begin position="6"/>
        <end position="290"/>
    </location>
</feature>
<dbReference type="EC" id="5.6.2.4" evidence="9"/>
<evidence type="ECO:0000256" key="3">
    <source>
        <dbReference type="ARBA" id="ARBA00022801"/>
    </source>
</evidence>
<dbReference type="InterPro" id="IPR014016">
    <property type="entry name" value="UvrD-like_ATP-bd"/>
</dbReference>
<comment type="catalytic activity">
    <reaction evidence="8">
        <text>Couples ATP hydrolysis with the unwinding of duplex DNA by translocating in the 3'-5' direction.</text>
        <dbReference type="EC" id="5.6.2.4"/>
    </reaction>
</comment>
<dbReference type="Pfam" id="PF13361">
    <property type="entry name" value="UvrD_C"/>
    <property type="match status" value="1"/>
</dbReference>
<evidence type="ECO:0000313" key="18">
    <source>
        <dbReference type="Proteomes" id="UP000255139"/>
    </source>
</evidence>
<proteinExistence type="inferred from homology"/>
<feature type="domain" description="UvrD-like helicase C-terminal" evidence="14">
    <location>
        <begin position="291"/>
        <end position="566"/>
    </location>
</feature>
<dbReference type="Proteomes" id="UP000255139">
    <property type="component" value="Unassembled WGS sequence"/>
</dbReference>
<dbReference type="GO" id="GO:0016787">
    <property type="term" value="F:hydrolase activity"/>
    <property type="evidence" value="ECO:0007669"/>
    <property type="project" value="UniProtKB-UniRule"/>
</dbReference>
<evidence type="ECO:0000256" key="2">
    <source>
        <dbReference type="ARBA" id="ARBA00022741"/>
    </source>
</evidence>
<keyword evidence="6" id="KW-0238">DNA-binding</keyword>
<dbReference type="Pfam" id="PF00580">
    <property type="entry name" value="UvrD-helicase"/>
    <property type="match status" value="1"/>
</dbReference>
<feature type="binding site" evidence="12">
    <location>
        <begin position="27"/>
        <end position="34"/>
    </location>
    <ligand>
        <name>ATP</name>
        <dbReference type="ChEBI" id="CHEBI:30616"/>
    </ligand>
</feature>
<dbReference type="EMBL" id="JRPD02000002">
    <property type="protein sequence ID" value="TLE01353.1"/>
    <property type="molecule type" value="Genomic_DNA"/>
</dbReference>
<dbReference type="OrthoDB" id="9810135at2"/>
<keyword evidence="18" id="KW-1185">Reference proteome</keyword>
<dbReference type="RefSeq" id="WP_034559041.1">
    <property type="nucleotide sequence ID" value="NZ_FZML01000017.1"/>
</dbReference>
<dbReference type="EMBL" id="UGJE01000002">
    <property type="protein sequence ID" value="STQ85278.1"/>
    <property type="molecule type" value="Genomic_DNA"/>
</dbReference>
<evidence type="ECO:0000256" key="8">
    <source>
        <dbReference type="ARBA" id="ARBA00034617"/>
    </source>
</evidence>
<evidence type="ECO:0000256" key="1">
    <source>
        <dbReference type="ARBA" id="ARBA00009922"/>
    </source>
</evidence>
<dbReference type="PROSITE" id="PS51217">
    <property type="entry name" value="UVRD_HELICASE_CTER"/>
    <property type="match status" value="1"/>
</dbReference>
<dbReference type="InterPro" id="IPR027417">
    <property type="entry name" value="P-loop_NTPase"/>
</dbReference>
<dbReference type="PANTHER" id="PTHR11070:SF2">
    <property type="entry name" value="ATP-DEPENDENT DNA HELICASE SRS2"/>
    <property type="match status" value="1"/>
</dbReference>
<evidence type="ECO:0000256" key="4">
    <source>
        <dbReference type="ARBA" id="ARBA00022806"/>
    </source>
</evidence>
<name>A0A099TXP2_9HELI</name>
<evidence type="ECO:0000256" key="7">
    <source>
        <dbReference type="ARBA" id="ARBA00023235"/>
    </source>
</evidence>
<dbReference type="GO" id="GO:0005829">
    <property type="term" value="C:cytosol"/>
    <property type="evidence" value="ECO:0007669"/>
    <property type="project" value="TreeGrafter"/>
</dbReference>
<dbReference type="SUPFAM" id="SSF52540">
    <property type="entry name" value="P-loop containing nucleoside triphosphate hydrolases"/>
    <property type="match status" value="1"/>
</dbReference>
<dbReference type="AlphaFoldDB" id="A0A099TXP2"/>
<evidence type="ECO:0000256" key="12">
    <source>
        <dbReference type="PROSITE-ProRule" id="PRU00560"/>
    </source>
</evidence>
<evidence type="ECO:0000256" key="5">
    <source>
        <dbReference type="ARBA" id="ARBA00022840"/>
    </source>
</evidence>
<dbReference type="Gene3D" id="1.10.10.160">
    <property type="match status" value="1"/>
</dbReference>
<dbReference type="InterPro" id="IPR000212">
    <property type="entry name" value="DNA_helicase_UvrD/REP"/>
</dbReference>
<keyword evidence="3 12" id="KW-0378">Hydrolase</keyword>
<evidence type="ECO:0000313" key="17">
    <source>
        <dbReference type="Proteomes" id="UP000029922"/>
    </source>
</evidence>
<dbReference type="Gene3D" id="3.40.50.300">
    <property type="entry name" value="P-loop containing nucleotide triphosphate hydrolases"/>
    <property type="match status" value="2"/>
</dbReference>
<evidence type="ECO:0000256" key="11">
    <source>
        <dbReference type="ARBA" id="ARBA00048988"/>
    </source>
</evidence>
<protein>
    <recommendedName>
        <fullName evidence="9">DNA 3'-5' helicase</fullName>
        <ecNumber evidence="9">5.6.2.4</ecNumber>
    </recommendedName>
    <alternativeName>
        <fullName evidence="10">DNA 3'-5' helicase II</fullName>
    </alternativeName>
</protein>
<organism evidence="15 18">
    <name type="scientific">Helicobacter muridarum</name>
    <dbReference type="NCBI Taxonomy" id="216"/>
    <lineage>
        <taxon>Bacteria</taxon>
        <taxon>Pseudomonadati</taxon>
        <taxon>Campylobacterota</taxon>
        <taxon>Epsilonproteobacteria</taxon>
        <taxon>Campylobacterales</taxon>
        <taxon>Helicobacteraceae</taxon>
        <taxon>Helicobacter</taxon>
    </lineage>
</organism>
<dbReference type="GO" id="GO:0003677">
    <property type="term" value="F:DNA binding"/>
    <property type="evidence" value="ECO:0007669"/>
    <property type="project" value="UniProtKB-KW"/>
</dbReference>
<dbReference type="InterPro" id="IPR013986">
    <property type="entry name" value="DExx_box_DNA_helicase_dom_sf"/>
</dbReference>
<reference evidence="15 18" key="2">
    <citation type="submission" date="2018-06" db="EMBL/GenBank/DDBJ databases">
        <authorList>
            <consortium name="Pathogen Informatics"/>
            <person name="Doyle S."/>
        </authorList>
    </citation>
    <scope>NUCLEOTIDE SEQUENCE [LARGE SCALE GENOMIC DNA]</scope>
    <source>
        <strain evidence="15 18">NCTC12714</strain>
    </source>
</reference>
<comment type="similarity">
    <text evidence="1">Belongs to the helicase family. UvrD subfamily.</text>
</comment>
<accession>A0A099TXP2</accession>
<comment type="catalytic activity">
    <reaction evidence="11">
        <text>ATP + H2O = ADP + phosphate + H(+)</text>
        <dbReference type="Rhea" id="RHEA:13065"/>
        <dbReference type="ChEBI" id="CHEBI:15377"/>
        <dbReference type="ChEBI" id="CHEBI:15378"/>
        <dbReference type="ChEBI" id="CHEBI:30616"/>
        <dbReference type="ChEBI" id="CHEBI:43474"/>
        <dbReference type="ChEBI" id="CHEBI:456216"/>
        <dbReference type="EC" id="5.6.2.4"/>
    </reaction>
</comment>
<dbReference type="PANTHER" id="PTHR11070">
    <property type="entry name" value="UVRD / RECB / PCRA DNA HELICASE FAMILY MEMBER"/>
    <property type="match status" value="1"/>
</dbReference>
<dbReference type="GO" id="GO:0005524">
    <property type="term" value="F:ATP binding"/>
    <property type="evidence" value="ECO:0007669"/>
    <property type="project" value="UniProtKB-UniRule"/>
</dbReference>
<dbReference type="InterPro" id="IPR014017">
    <property type="entry name" value="DNA_helicase_UvrD-like_C"/>
</dbReference>
<evidence type="ECO:0000313" key="16">
    <source>
        <dbReference type="EMBL" id="TLE01353.1"/>
    </source>
</evidence>
<gene>
    <name evidence="15" type="primary">pcrA</name>
    <name evidence="16" type="ORF">LS73_001330</name>
    <name evidence="15" type="ORF">NCTC12714_00053</name>
</gene>
<dbReference type="GO" id="GO:0000725">
    <property type="term" value="P:recombinational repair"/>
    <property type="evidence" value="ECO:0007669"/>
    <property type="project" value="TreeGrafter"/>
</dbReference>
<keyword evidence="4 12" id="KW-0347">Helicase</keyword>
<evidence type="ECO:0000259" key="14">
    <source>
        <dbReference type="PROSITE" id="PS51217"/>
    </source>
</evidence>
<dbReference type="GO" id="GO:0033202">
    <property type="term" value="C:DNA helicase complex"/>
    <property type="evidence" value="ECO:0007669"/>
    <property type="project" value="TreeGrafter"/>
</dbReference>
<evidence type="ECO:0000256" key="6">
    <source>
        <dbReference type="ARBA" id="ARBA00023125"/>
    </source>
</evidence>
<sequence>MKDLLESLNTAQRECAQHIDGSLLILAGAGSGKTKTLTTRLAYLLSEIGIPAQNTLTLTFTNKAASEMRERALQLIAKTNLSIATTPLLCTFHKFGLLFLQRYIHLLERKQSFIVIDEDDRKKILRDIKKQNKQYDIPNLSSLSSFISDSKNANIMPDDITSQDISLDFQAKIKTRIYKQYQDSLREYNLVDFDDLLLLPYRILCNNKELAIGLSKKYQYIMVDEYQDVNNLQADFLKLLCVSHENLCVVGDDDQSIYGWRGANISNILDFDKQFKNTKIITLEQNYRSTQQILDIANKLISYNPQRYNKTLKGQKQGDKARILSSIDDKEEMRKVILSIKELVQNGCKYSDIAILFRLNPLSLNVEKSLSQAKIPYQMIGGIKFYERQEIKDALAYLRLGLDSHDDFALQRIINKPRRGIGEKSLIDIMDLSSIHGSVYEAFKNNAYKDSKYQKKLQDIFEIIDLIKECIRDNLHFLSQIFSTRIKLYHEDDKPDFTGISNADRRKNIDELFRQFWEYCDEINPLSFSNQEDILREFLNNIALASPIDKVNEQGVVCMSIHNSKGLEFEHVFLIGMERGLFPLYDRYDDELDVDSGQIRRADIFEERRLAYVAFTRAKTNLILSYVNKRSYRGQTREREISQFFIESSAASFIDFENTITKSSWDNMIASLGFDNKAIKNKEDLVHLGKDSLKEESFSAGDCVQHKVLGFGRIESIKGVGAQSRAVVNFGGLRREILLSFLIKL</sequence>
<evidence type="ECO:0000313" key="15">
    <source>
        <dbReference type="EMBL" id="STQ85278.1"/>
    </source>
</evidence>
<keyword evidence="5 12" id="KW-0067">ATP-binding</keyword>
<evidence type="ECO:0000256" key="9">
    <source>
        <dbReference type="ARBA" id="ARBA00034808"/>
    </source>
</evidence>
<dbReference type="STRING" id="216.LS73_08435"/>
<evidence type="ECO:0000259" key="13">
    <source>
        <dbReference type="PROSITE" id="PS51198"/>
    </source>
</evidence>
<reference evidence="16 17" key="1">
    <citation type="journal article" date="2014" name="Genome Announc.">
        <title>Draft genome sequences of eight enterohepatic helicobacter species isolated from both laboratory and wild rodents.</title>
        <authorList>
            <person name="Sheh A."/>
            <person name="Shen Z."/>
            <person name="Fox J.G."/>
        </authorList>
    </citation>
    <scope>NUCLEOTIDE SEQUENCE [LARGE SCALE GENOMIC DNA]</scope>
    <source>
        <strain evidence="16 17">ST1</strain>
    </source>
</reference>
<dbReference type="PROSITE" id="PS51198">
    <property type="entry name" value="UVRD_HELICASE_ATP_BIND"/>
    <property type="match status" value="1"/>
</dbReference>